<dbReference type="InterPro" id="IPR050109">
    <property type="entry name" value="HTH-type_TetR-like_transc_reg"/>
</dbReference>
<evidence type="ECO:0000256" key="1">
    <source>
        <dbReference type="ARBA" id="ARBA00023015"/>
    </source>
</evidence>
<evidence type="ECO:0000313" key="7">
    <source>
        <dbReference type="Proteomes" id="UP000298579"/>
    </source>
</evidence>
<dbReference type="GO" id="GO:0000976">
    <property type="term" value="F:transcription cis-regulatory region binding"/>
    <property type="evidence" value="ECO:0007669"/>
    <property type="project" value="TreeGrafter"/>
</dbReference>
<dbReference type="GO" id="GO:0003700">
    <property type="term" value="F:DNA-binding transcription factor activity"/>
    <property type="evidence" value="ECO:0007669"/>
    <property type="project" value="TreeGrafter"/>
</dbReference>
<keyword evidence="2 4" id="KW-0238">DNA-binding</keyword>
<accession>A0AAE6EIB4</accession>
<dbReference type="PRINTS" id="PR00455">
    <property type="entry name" value="HTHTETR"/>
</dbReference>
<feature type="domain" description="HTH tetR-type" evidence="5">
    <location>
        <begin position="16"/>
        <end position="76"/>
    </location>
</feature>
<evidence type="ECO:0000256" key="2">
    <source>
        <dbReference type="ARBA" id="ARBA00023125"/>
    </source>
</evidence>
<evidence type="ECO:0000256" key="4">
    <source>
        <dbReference type="PROSITE-ProRule" id="PRU00335"/>
    </source>
</evidence>
<dbReference type="Pfam" id="PF00440">
    <property type="entry name" value="TetR_N"/>
    <property type="match status" value="1"/>
</dbReference>
<keyword evidence="6" id="KW-0614">Plasmid</keyword>
<dbReference type="SUPFAM" id="SSF46689">
    <property type="entry name" value="Homeodomain-like"/>
    <property type="match status" value="1"/>
</dbReference>
<dbReference type="InterPro" id="IPR009057">
    <property type="entry name" value="Homeodomain-like_sf"/>
</dbReference>
<reference evidence="6 7" key="1">
    <citation type="submission" date="2019-04" db="EMBL/GenBank/DDBJ databases">
        <title>Complete genome sequence of Agrobacterium tumefaciens CFBP5877.</title>
        <authorList>
            <person name="Huang Y.-Y."/>
            <person name="Chiang H.-Y."/>
            <person name="Chou L."/>
            <person name="Lai E.-M."/>
            <person name="Kuo C.-H."/>
        </authorList>
    </citation>
    <scope>NUCLEOTIDE SEQUENCE [LARGE SCALE GENOMIC DNA]</scope>
    <source>
        <strain evidence="6 7">CFBP5877</strain>
        <plasmid evidence="7">patcfbp5877a</plasmid>
    </source>
</reference>
<dbReference type="InterPro" id="IPR001647">
    <property type="entry name" value="HTH_TetR"/>
</dbReference>
<dbReference type="Gene3D" id="1.10.357.10">
    <property type="entry name" value="Tetracycline Repressor, domain 2"/>
    <property type="match status" value="1"/>
</dbReference>
<dbReference type="PROSITE" id="PS50977">
    <property type="entry name" value="HTH_TETR_2"/>
    <property type="match status" value="1"/>
</dbReference>
<keyword evidence="3" id="KW-0804">Transcription</keyword>
<protein>
    <submittedName>
        <fullName evidence="6">TetR/AcrR family transcriptional regulator</fullName>
    </submittedName>
</protein>
<gene>
    <name evidence="6" type="ORF">CFBP5877_25850</name>
</gene>
<keyword evidence="1" id="KW-0805">Transcription regulation</keyword>
<dbReference type="PANTHER" id="PTHR30055:SF234">
    <property type="entry name" value="HTH-TYPE TRANSCRIPTIONAL REGULATOR BETI"/>
    <property type="match status" value="1"/>
</dbReference>
<evidence type="ECO:0000313" key="6">
    <source>
        <dbReference type="EMBL" id="QCL82536.1"/>
    </source>
</evidence>
<evidence type="ECO:0000259" key="5">
    <source>
        <dbReference type="PROSITE" id="PS50977"/>
    </source>
</evidence>
<dbReference type="Proteomes" id="UP000298579">
    <property type="component" value="Plasmid pAtCFBP5877a"/>
</dbReference>
<dbReference type="PANTHER" id="PTHR30055">
    <property type="entry name" value="HTH-TYPE TRANSCRIPTIONAL REGULATOR RUTR"/>
    <property type="match status" value="1"/>
</dbReference>
<name>A0AAE6EIB4_AGRTU</name>
<dbReference type="RefSeq" id="WP_080830560.1">
    <property type="nucleotide sequence ID" value="NZ_CP039890.1"/>
</dbReference>
<dbReference type="EMBL" id="CP039899">
    <property type="protein sequence ID" value="QCL82536.1"/>
    <property type="molecule type" value="Genomic_DNA"/>
</dbReference>
<geneLocation type="plasmid" evidence="7">
    <name>patcfbp5877a</name>
</geneLocation>
<dbReference type="AlphaFoldDB" id="A0AAE6EIB4"/>
<sequence>MTEETRRRLTREETREQTRQRLIESARRQVAARGFNGASVRDIAEGAGYSQGAFYSNFDSKEALLLEVLKLYKLEEAGRINSIIEAAGDDLTAALDGLDARAERLAAGTEHAVVSAELQLHAVRNSEFGRAYWLLMEEQRALYAEFARRLFALSNVPPPAALEDLAGGLMSLGRGAILDSAIHKGAGVNLMSNILRALLHQPR</sequence>
<feature type="DNA-binding region" description="H-T-H motif" evidence="4">
    <location>
        <begin position="39"/>
        <end position="58"/>
    </location>
</feature>
<organism evidence="6 7">
    <name type="scientific">Agrobacterium tumefaciens</name>
    <dbReference type="NCBI Taxonomy" id="358"/>
    <lineage>
        <taxon>Bacteria</taxon>
        <taxon>Pseudomonadati</taxon>
        <taxon>Pseudomonadota</taxon>
        <taxon>Alphaproteobacteria</taxon>
        <taxon>Hyphomicrobiales</taxon>
        <taxon>Rhizobiaceae</taxon>
        <taxon>Rhizobium/Agrobacterium group</taxon>
        <taxon>Agrobacterium</taxon>
        <taxon>Agrobacterium tumefaciens complex</taxon>
    </lineage>
</organism>
<evidence type="ECO:0000256" key="3">
    <source>
        <dbReference type="ARBA" id="ARBA00023163"/>
    </source>
</evidence>
<proteinExistence type="predicted"/>